<evidence type="ECO:0000313" key="3">
    <source>
        <dbReference type="EMBL" id="CAD7691199.1"/>
    </source>
</evidence>
<keyword evidence="4" id="KW-1185">Reference proteome</keyword>
<accession>A0A811ZQY9</accession>
<evidence type="ECO:0000256" key="1">
    <source>
        <dbReference type="SAM" id="Phobius"/>
    </source>
</evidence>
<reference evidence="3" key="1">
    <citation type="submission" date="2020-12" db="EMBL/GenBank/DDBJ databases">
        <authorList>
            <consortium name="Molecular Ecology Group"/>
        </authorList>
    </citation>
    <scope>NUCLEOTIDE SEQUENCE</scope>
    <source>
        <strain evidence="3">TBG_1078</strain>
    </source>
</reference>
<keyword evidence="1" id="KW-0472">Membrane</keyword>
<dbReference type="PANTHER" id="PTHR10613">
    <property type="entry name" value="LEUKOCYTE SURFACE ANTIGEN CD47"/>
    <property type="match status" value="1"/>
</dbReference>
<dbReference type="EMBL" id="CAJHUB010000773">
    <property type="protein sequence ID" value="CAD7691199.1"/>
    <property type="molecule type" value="Genomic_DNA"/>
</dbReference>
<keyword evidence="1" id="KW-1133">Transmembrane helix</keyword>
<feature type="transmembrane region" description="Helical" evidence="1">
    <location>
        <begin position="142"/>
        <end position="162"/>
    </location>
</feature>
<organism evidence="3 4">
    <name type="scientific">Nyctereutes procyonoides</name>
    <name type="common">Raccoon dog</name>
    <name type="synonym">Canis procyonoides</name>
    <dbReference type="NCBI Taxonomy" id="34880"/>
    <lineage>
        <taxon>Eukaryota</taxon>
        <taxon>Metazoa</taxon>
        <taxon>Chordata</taxon>
        <taxon>Craniata</taxon>
        <taxon>Vertebrata</taxon>
        <taxon>Euteleostomi</taxon>
        <taxon>Mammalia</taxon>
        <taxon>Eutheria</taxon>
        <taxon>Laurasiatheria</taxon>
        <taxon>Carnivora</taxon>
        <taxon>Caniformia</taxon>
        <taxon>Canidae</taxon>
        <taxon>Nyctereutes</taxon>
    </lineage>
</organism>
<dbReference type="GO" id="GO:0070062">
    <property type="term" value="C:extracellular exosome"/>
    <property type="evidence" value="ECO:0007669"/>
    <property type="project" value="TreeGrafter"/>
</dbReference>
<dbReference type="GO" id="GO:0022409">
    <property type="term" value="P:positive regulation of cell-cell adhesion"/>
    <property type="evidence" value="ECO:0007669"/>
    <property type="project" value="InterPro"/>
</dbReference>
<dbReference type="GO" id="GO:0070053">
    <property type="term" value="F:thrombospondin receptor activity"/>
    <property type="evidence" value="ECO:0007669"/>
    <property type="project" value="InterPro"/>
</dbReference>
<feature type="domain" description="CD47 immunoglobulin-like" evidence="2">
    <location>
        <begin position="23"/>
        <end position="71"/>
    </location>
</feature>
<name>A0A811ZQY9_NYCPR</name>
<dbReference type="Proteomes" id="UP000645828">
    <property type="component" value="Unassembled WGS sequence"/>
</dbReference>
<evidence type="ECO:0000259" key="2">
    <source>
        <dbReference type="Pfam" id="PF08204"/>
    </source>
</evidence>
<dbReference type="InterPro" id="IPR013270">
    <property type="entry name" value="CD47_Vset"/>
</dbReference>
<dbReference type="AlphaFoldDB" id="A0A811ZQY9"/>
<feature type="transmembrane region" description="Helical" evidence="1">
    <location>
        <begin position="111"/>
        <end position="136"/>
    </location>
</feature>
<protein>
    <submittedName>
        <fullName evidence="3">(raccoon dog) hypothetical protein</fullName>
    </submittedName>
</protein>
<keyword evidence="1" id="KW-0812">Transmembrane</keyword>
<gene>
    <name evidence="3" type="ORF">NYPRO_LOCUS23993</name>
</gene>
<sequence length="179" mass="19743">MKPYKGPLMALNLSTKISPQELLNDIVSLKVVKEEAMVGNYTCQVTELSRGGETIIELKHCIVSWFSANENILIVIPVLAIPLSWRHLTKEETILLYLLDYVYSTKNACRLGGLGVIVIPTVILLLLQYCVFMLVLGCVLSVVGLSVSLVITVLAELLGLIYMKSVEEVFSEAKGECII</sequence>
<comment type="caution">
    <text evidence="3">The sequence shown here is derived from an EMBL/GenBank/DDBJ whole genome shotgun (WGS) entry which is preliminary data.</text>
</comment>
<proteinExistence type="predicted"/>
<dbReference type="GO" id="GO:0050729">
    <property type="term" value="P:positive regulation of inflammatory response"/>
    <property type="evidence" value="ECO:0007669"/>
    <property type="project" value="InterPro"/>
</dbReference>
<evidence type="ECO:0000313" key="4">
    <source>
        <dbReference type="Proteomes" id="UP000645828"/>
    </source>
</evidence>
<dbReference type="PANTHER" id="PTHR10613:SF0">
    <property type="entry name" value="LEUKOCYTE SURFACE ANTIGEN CD47"/>
    <property type="match status" value="1"/>
</dbReference>
<dbReference type="Pfam" id="PF08204">
    <property type="entry name" value="V-set_CD47"/>
    <property type="match status" value="1"/>
</dbReference>
<dbReference type="GO" id="GO:0050766">
    <property type="term" value="P:positive regulation of phagocytosis"/>
    <property type="evidence" value="ECO:0007669"/>
    <property type="project" value="InterPro"/>
</dbReference>
<dbReference type="InterPro" id="IPR006704">
    <property type="entry name" value="CD47"/>
</dbReference>
<dbReference type="GO" id="GO:0005886">
    <property type="term" value="C:plasma membrane"/>
    <property type="evidence" value="ECO:0007669"/>
    <property type="project" value="InterPro"/>
</dbReference>